<reference evidence="3" key="1">
    <citation type="submission" date="2016-04" db="EMBL/GenBank/DDBJ databases">
        <authorList>
            <person name="Nguyen H.D."/>
            <person name="Samba Siva P."/>
            <person name="Cullis J."/>
            <person name="Levesque C.A."/>
            <person name="Hambleton S."/>
        </authorList>
    </citation>
    <scope>NUCLEOTIDE SEQUENCE</scope>
    <source>
        <strain evidence="3">DAOMC 236416</strain>
    </source>
</reference>
<keyword evidence="4" id="KW-1185">Reference proteome</keyword>
<feature type="region of interest" description="Disordered" evidence="1">
    <location>
        <begin position="1372"/>
        <end position="1393"/>
    </location>
</feature>
<dbReference type="GO" id="GO:0034058">
    <property type="term" value="P:endosomal vesicle fusion"/>
    <property type="evidence" value="ECO:0007669"/>
    <property type="project" value="TreeGrafter"/>
</dbReference>
<dbReference type="InterPro" id="IPR045111">
    <property type="entry name" value="Vps41/Vps8"/>
</dbReference>
<feature type="compositionally biased region" description="Polar residues" evidence="1">
    <location>
        <begin position="512"/>
        <end position="533"/>
    </location>
</feature>
<protein>
    <recommendedName>
        <fullName evidence="2">Vacuolar protein sorting-associated protein 8 central domain-containing protein</fullName>
    </recommendedName>
</protein>
<feature type="compositionally biased region" description="Polar residues" evidence="1">
    <location>
        <begin position="1680"/>
        <end position="1696"/>
    </location>
</feature>
<dbReference type="Pfam" id="PF12816">
    <property type="entry name" value="TPR_Vps8"/>
    <property type="match status" value="1"/>
</dbReference>
<dbReference type="GO" id="GO:0005770">
    <property type="term" value="C:late endosome"/>
    <property type="evidence" value="ECO:0007669"/>
    <property type="project" value="TreeGrafter"/>
</dbReference>
<feature type="region of interest" description="Disordered" evidence="1">
    <location>
        <begin position="423"/>
        <end position="446"/>
    </location>
</feature>
<feature type="compositionally biased region" description="Acidic residues" evidence="1">
    <location>
        <begin position="880"/>
        <end position="890"/>
    </location>
</feature>
<dbReference type="Proteomes" id="UP000077521">
    <property type="component" value="Unassembled WGS sequence"/>
</dbReference>
<feature type="region of interest" description="Disordered" evidence="1">
    <location>
        <begin position="871"/>
        <end position="890"/>
    </location>
</feature>
<reference evidence="3" key="2">
    <citation type="journal article" date="2019" name="IMA Fungus">
        <title>Genome sequencing and comparison of five Tilletia species to identify candidate genes for the detection of regulated species infecting wheat.</title>
        <authorList>
            <person name="Nguyen H.D.T."/>
            <person name="Sultana T."/>
            <person name="Kesanakurti P."/>
            <person name="Hambleton S."/>
        </authorList>
    </citation>
    <scope>NUCLEOTIDE SEQUENCE</scope>
    <source>
        <strain evidence="3">DAOMC 236416</strain>
    </source>
</reference>
<organism evidence="3 4">
    <name type="scientific">Tilletia indica</name>
    <dbReference type="NCBI Taxonomy" id="43049"/>
    <lineage>
        <taxon>Eukaryota</taxon>
        <taxon>Fungi</taxon>
        <taxon>Dikarya</taxon>
        <taxon>Basidiomycota</taxon>
        <taxon>Ustilaginomycotina</taxon>
        <taxon>Exobasidiomycetes</taxon>
        <taxon>Tilletiales</taxon>
        <taxon>Tilletiaceae</taxon>
        <taxon>Tilletia</taxon>
    </lineage>
</organism>
<accession>A0A8T8SMK9</accession>
<feature type="region of interest" description="Disordered" evidence="1">
    <location>
        <begin position="1652"/>
        <end position="1696"/>
    </location>
</feature>
<feature type="region of interest" description="Disordered" evidence="1">
    <location>
        <begin position="1500"/>
        <end position="1536"/>
    </location>
</feature>
<gene>
    <name evidence="3" type="ORF">A4X13_0g6807</name>
</gene>
<dbReference type="PANTHER" id="PTHR12616">
    <property type="entry name" value="VACUOLAR PROTEIN SORTING VPS41"/>
    <property type="match status" value="1"/>
</dbReference>
<proteinExistence type="predicted"/>
<dbReference type="EMBL" id="LWDF02000706">
    <property type="protein sequence ID" value="KAE8244134.1"/>
    <property type="molecule type" value="Genomic_DNA"/>
</dbReference>
<dbReference type="GO" id="GO:0006623">
    <property type="term" value="P:protein targeting to vacuole"/>
    <property type="evidence" value="ECO:0007669"/>
    <property type="project" value="InterPro"/>
</dbReference>
<feature type="region of interest" description="Disordered" evidence="1">
    <location>
        <begin position="1"/>
        <end position="48"/>
    </location>
</feature>
<feature type="region of interest" description="Disordered" evidence="1">
    <location>
        <begin position="1006"/>
        <end position="1027"/>
    </location>
</feature>
<dbReference type="GO" id="GO:0030897">
    <property type="term" value="C:HOPS complex"/>
    <property type="evidence" value="ECO:0007669"/>
    <property type="project" value="TreeGrafter"/>
</dbReference>
<feature type="compositionally biased region" description="Basic and acidic residues" evidence="1">
    <location>
        <begin position="1376"/>
        <end position="1393"/>
    </location>
</feature>
<evidence type="ECO:0000256" key="1">
    <source>
        <dbReference type="SAM" id="MobiDB-lite"/>
    </source>
</evidence>
<feature type="domain" description="Vacuolar protein sorting-associated protein 8 central" evidence="2">
    <location>
        <begin position="774"/>
        <end position="1000"/>
    </location>
</feature>
<name>A0A8T8SMK9_9BASI</name>
<evidence type="ECO:0000313" key="4">
    <source>
        <dbReference type="Proteomes" id="UP000077521"/>
    </source>
</evidence>
<feature type="region of interest" description="Disordered" evidence="1">
    <location>
        <begin position="1042"/>
        <end position="1069"/>
    </location>
</feature>
<feature type="region of interest" description="Disordered" evidence="1">
    <location>
        <begin position="502"/>
        <end position="533"/>
    </location>
</feature>
<dbReference type="PANTHER" id="PTHR12616:SF8">
    <property type="entry name" value="VACUOLAR PROTEIN SORTING-ASSOCIATED PROTEIN 8 HOMOLOG"/>
    <property type="match status" value="1"/>
</dbReference>
<evidence type="ECO:0000259" key="2">
    <source>
        <dbReference type="Pfam" id="PF12816"/>
    </source>
</evidence>
<dbReference type="InterPro" id="IPR025941">
    <property type="entry name" value="Vps8_central_dom"/>
</dbReference>
<feature type="compositionally biased region" description="Acidic residues" evidence="1">
    <location>
        <begin position="1052"/>
        <end position="1066"/>
    </location>
</feature>
<feature type="compositionally biased region" description="Low complexity" evidence="1">
    <location>
        <begin position="33"/>
        <end position="45"/>
    </location>
</feature>
<feature type="region of interest" description="Disordered" evidence="1">
    <location>
        <begin position="342"/>
        <end position="374"/>
    </location>
</feature>
<feature type="non-terminal residue" evidence="3">
    <location>
        <position position="1696"/>
    </location>
</feature>
<evidence type="ECO:0000313" key="3">
    <source>
        <dbReference type="EMBL" id="KAE8244134.1"/>
    </source>
</evidence>
<sequence length="1696" mass="182589">MPAPASAMRTSKVKAKARAKAGGEAGAPLDPYSSLSASTEAPSSSMRVTERDILRLSSMRKIGSKLYAQPSQRNGSTTEAAAAVANAHGLGTPTVLAAGDGIVALGTTRGWTLIFALDQELRCVVGTEALAKQGGSVTALNFSLDSTFIGVGHAAGHIALYDLQKPSVPARQVSPVSFRSVQAGRKEGHLPGCAIVQLGFIGHRHTAIVTADAAGVAVYHALGKILGVSSNDTLRIFGQYPTSEPALKGKDIETENGDAGLNGSVDGAGDIDTASINGVDMTQPRTSPTRAPSSKSILFGAQPLPLGSTSHLADAYQFVAILTPHKLVLVGLKPSPRTWWRKTAPRRHQSGPLGRVGRSEGWNAGKSGGSTLPEDLDFAEGLEVGDGPLGLDVGSSPLRLVRGIPEGRTADDFVTSLLNGTDTLSEANGAKSGGGAGWEDEEENEDESGALCGAIAWLPASELPTVSSSPSSGVVQHVHPVLAFSFGKDLFFLHLVKGRRQVRRASPGGTPNGRSSRRTQANGGSPDSSVDTSVTYEDHLGLQEEMALVHKRTIIGLQWLNPDLLLILDSEGLNLFDLRVRRCTERQRLPDFRAVPQRWDTEGTFHPVRQGKSSPPAATMLAMTASHSFKVFDGRAFLLGSKDFLAGTALSWTDRLLSLVSTGDLLAAIELAQKYYEGQAPGSVIGLPSDRAEQKRIVGRKLHDLMFASAAYAFSPVRLTDNTHVTSDGRGVDRTPLFEGLARVCALACLALDDLDSLFGDLYEQYAENGIEGIFVEQMEEFIISGRMHTLPVDVVQRLVAYRKSTEDYALAERIIYHVDPLCLDLDQAIGLCLEQHLYDALTYVYTEAMDDFVGPLVEFVGLMKKVAYGSSSTRPRTDEDGDSVADESEQLSVEAKEKQSKSLEQDTSGAYTLFSYLSAGLVGLAYPSRKPYPPERATQVKRALYDFIFTGLCVMWPKGPGGRLVLSLPDAFDEPTYPYLRLILHFDADALLEVLELAFEDSFLNDDDDDEEGGGPARRGKSARAHTRQKVVNLLLEIAESEPNAQRTGSDEDADDDDDEEEEAQESWSLRTSVSMFVARNAPKFPQFISLTPAQVDAVFGALTSSHSDPETHEERQLATEYLLSSYKVADGDHLLEVLRQAGFWRLLKDALRRERRWDRLIEIQIGELRTELDDAEGDEGEKRLGDEVDDVTLPERPIFAQLEQVLSRAIRERTSWLDELGPRITEATPTLLRADVIRTVALIEQFFPARHHEALEELEGDELAQLAYLRCFYDPAYTRGFATTTAFGDDKAATQTQTRARTALELLSVGERLEPANRDRYIALLARHRPDDLVQAFDAQPWAEYIDLENGGRFLFDKHFGSKALGGSSSLGSEARDGIDDGEGDEGKKEPMYREVKPFLDGMTSAYRLRIELLGMANRLFDRDLFGDLDRLAAKRVRGWRPKAAIAGPLSSSVCGACGETLISAGSVGPGMPAVGANGHVTAANGERTPRPRLTLRDRQRSASVISLPPPRPPSSPFIEAAAGGPAKPDKGKGVSRGYFPVVDDSASPSLSLPNMNSALLSPDGLGIGDGSSNGRARRVWAASPQSHSQLRALSLGGSNGAAALSRSTSTPLLSAAAGTLSPALGLGVGSASMFAEMQASDTQPADLFAPDTAALGLPPDEEDEDRGRFPDGEGASAHSSWDLPNSSFRLFPV</sequence>
<dbReference type="Pfam" id="PF23410">
    <property type="entry name" value="Beta-prop_VPS8"/>
    <property type="match status" value="1"/>
</dbReference>
<comment type="caution">
    <text evidence="3">The sequence shown here is derived from an EMBL/GenBank/DDBJ whole genome shotgun (WGS) entry which is preliminary data.</text>
</comment>